<dbReference type="SUPFAM" id="SSF53850">
    <property type="entry name" value="Periplasmic binding protein-like II"/>
    <property type="match status" value="1"/>
</dbReference>
<dbReference type="Pfam" id="PF00060">
    <property type="entry name" value="Lig_chan"/>
    <property type="match status" value="1"/>
</dbReference>
<dbReference type="PRINTS" id="PR00177">
    <property type="entry name" value="NMDARECEPTOR"/>
</dbReference>
<keyword evidence="8" id="KW-0406">Ion transport</keyword>
<evidence type="ECO:0000256" key="14">
    <source>
        <dbReference type="PIRSR" id="PIRSR601508-1"/>
    </source>
</evidence>
<feature type="site" description="Crucial to convey clamshell closure to channel opening" evidence="15">
    <location>
        <position position="342"/>
    </location>
</feature>
<protein>
    <submittedName>
        <fullName evidence="20">Uncharacterized protein</fullName>
    </submittedName>
</protein>
<dbReference type="GO" id="GO:0038023">
    <property type="term" value="F:signaling receptor activity"/>
    <property type="evidence" value="ECO:0007669"/>
    <property type="project" value="InterPro"/>
</dbReference>
<evidence type="ECO:0000313" key="20">
    <source>
        <dbReference type="EMBL" id="CAH1708308.1"/>
    </source>
</evidence>
<feature type="transmembrane region" description="Helical" evidence="17">
    <location>
        <begin position="241"/>
        <end position="259"/>
    </location>
</feature>
<dbReference type="CDD" id="cd13717">
    <property type="entry name" value="PBP2_iGluR_putative"/>
    <property type="match status" value="1"/>
</dbReference>
<dbReference type="PANTHER" id="PTHR18966">
    <property type="entry name" value="IONOTROPIC GLUTAMATE RECEPTOR"/>
    <property type="match status" value="1"/>
</dbReference>
<dbReference type="GO" id="GO:0043226">
    <property type="term" value="C:organelle"/>
    <property type="evidence" value="ECO:0007669"/>
    <property type="project" value="UniProtKB-ARBA"/>
</dbReference>
<evidence type="ECO:0000256" key="15">
    <source>
        <dbReference type="PIRSR" id="PIRSR601508-2"/>
    </source>
</evidence>
<dbReference type="FunFam" id="3.40.190.10:FF:000078">
    <property type="entry name" value="glutamate receptor ionotropic, NMDA 3B"/>
    <property type="match status" value="1"/>
</dbReference>
<keyword evidence="3" id="KW-0813">Transport</keyword>
<comment type="similarity">
    <text evidence="2">Belongs to the glutamate-gated ion channel (TC 1.A.10.1) family.</text>
</comment>
<keyword evidence="12" id="KW-1071">Ligand-gated ion channel</keyword>
<reference evidence="20" key="2">
    <citation type="submission" date="2022-10" db="EMBL/GenBank/DDBJ databases">
        <authorList>
            <consortium name="ENA_rothamsted_submissions"/>
            <consortium name="culmorum"/>
            <person name="King R."/>
        </authorList>
    </citation>
    <scope>NUCLEOTIDE SEQUENCE</scope>
</reference>
<dbReference type="InterPro" id="IPR015683">
    <property type="entry name" value="Ionotropic_Glu_rcpt"/>
</dbReference>
<evidence type="ECO:0000256" key="3">
    <source>
        <dbReference type="ARBA" id="ARBA00022448"/>
    </source>
</evidence>
<keyword evidence="9 17" id="KW-0472">Membrane</keyword>
<evidence type="ECO:0000256" key="10">
    <source>
        <dbReference type="ARBA" id="ARBA00023170"/>
    </source>
</evidence>
<comment type="subcellular location">
    <subcellularLocation>
        <location evidence="1">Cell membrane</location>
        <topology evidence="1">Multi-pass membrane protein</topology>
    </subcellularLocation>
</comment>
<evidence type="ECO:0000256" key="17">
    <source>
        <dbReference type="SAM" id="Phobius"/>
    </source>
</evidence>
<accession>A0A9P0IK01</accession>
<evidence type="ECO:0000256" key="13">
    <source>
        <dbReference type="ARBA" id="ARBA00023303"/>
    </source>
</evidence>
<dbReference type="InterPro" id="IPR019594">
    <property type="entry name" value="Glu/Gly-bd"/>
</dbReference>
<keyword evidence="21" id="KW-1185">Reference proteome</keyword>
<feature type="binding site" evidence="14">
    <location>
        <position position="201"/>
    </location>
    <ligand>
        <name>L-glutamate</name>
        <dbReference type="ChEBI" id="CHEBI:29985"/>
    </ligand>
</feature>
<evidence type="ECO:0000256" key="2">
    <source>
        <dbReference type="ARBA" id="ARBA00008685"/>
    </source>
</evidence>
<evidence type="ECO:0000256" key="7">
    <source>
        <dbReference type="ARBA" id="ARBA00023054"/>
    </source>
</evidence>
<evidence type="ECO:0000256" key="12">
    <source>
        <dbReference type="ARBA" id="ARBA00023286"/>
    </source>
</evidence>
<evidence type="ECO:0000256" key="6">
    <source>
        <dbReference type="ARBA" id="ARBA00022989"/>
    </source>
</evidence>
<keyword evidence="16" id="KW-1015">Disulfide bond</keyword>
<keyword evidence="5 17" id="KW-0812">Transmembrane</keyword>
<evidence type="ECO:0000313" key="21">
    <source>
        <dbReference type="Proteomes" id="UP001154329"/>
    </source>
</evidence>
<keyword evidence="13" id="KW-0407">Ion channel</keyword>
<evidence type="ECO:0000259" key="19">
    <source>
        <dbReference type="SMART" id="SM00918"/>
    </source>
</evidence>
<evidence type="ECO:0000256" key="8">
    <source>
        <dbReference type="ARBA" id="ARBA00023065"/>
    </source>
</evidence>
<evidence type="ECO:0000256" key="4">
    <source>
        <dbReference type="ARBA" id="ARBA00022475"/>
    </source>
</evidence>
<dbReference type="EMBL" id="OU899034">
    <property type="protein sequence ID" value="CAH1708308.1"/>
    <property type="molecule type" value="Genomic_DNA"/>
</dbReference>
<feature type="transmembrane region" description="Helical" evidence="17">
    <location>
        <begin position="526"/>
        <end position="550"/>
    </location>
</feature>
<feature type="binding site" evidence="14">
    <location>
        <position position="196"/>
    </location>
    <ligand>
        <name>L-glutamate</name>
        <dbReference type="ChEBI" id="CHEBI:29985"/>
    </ligand>
</feature>
<evidence type="ECO:0000256" key="9">
    <source>
        <dbReference type="ARBA" id="ARBA00023136"/>
    </source>
</evidence>
<dbReference type="Proteomes" id="UP001154329">
    <property type="component" value="Chromosome 1"/>
</dbReference>
<proteinExistence type="inferred from homology"/>
<feature type="domain" description="Ionotropic glutamate receptor L-glutamate and glycine-binding" evidence="19">
    <location>
        <begin position="131"/>
        <end position="185"/>
    </location>
</feature>
<keyword evidence="11" id="KW-0325">Glycoprotein</keyword>
<dbReference type="InterPro" id="IPR001320">
    <property type="entry name" value="Iontro_rcpt_C"/>
</dbReference>
<evidence type="ECO:0000259" key="18">
    <source>
        <dbReference type="SMART" id="SM00079"/>
    </source>
</evidence>
<feature type="transmembrane region" description="Helical" evidence="17">
    <location>
        <begin position="309"/>
        <end position="333"/>
    </location>
</feature>
<dbReference type="FunFam" id="1.10.287.70:FF:000143">
    <property type="entry name" value="Probable glutamate receptor"/>
    <property type="match status" value="1"/>
</dbReference>
<organism evidence="20 21">
    <name type="scientific">Aphis gossypii</name>
    <name type="common">Cotton aphid</name>
    <dbReference type="NCBI Taxonomy" id="80765"/>
    <lineage>
        <taxon>Eukaryota</taxon>
        <taxon>Metazoa</taxon>
        <taxon>Ecdysozoa</taxon>
        <taxon>Arthropoda</taxon>
        <taxon>Hexapoda</taxon>
        <taxon>Insecta</taxon>
        <taxon>Pterygota</taxon>
        <taxon>Neoptera</taxon>
        <taxon>Paraneoptera</taxon>
        <taxon>Hemiptera</taxon>
        <taxon>Sternorrhyncha</taxon>
        <taxon>Aphidomorpha</taxon>
        <taxon>Aphidoidea</taxon>
        <taxon>Aphididae</taxon>
        <taxon>Aphidini</taxon>
        <taxon>Aphis</taxon>
        <taxon>Aphis</taxon>
    </lineage>
</organism>
<evidence type="ECO:0000256" key="1">
    <source>
        <dbReference type="ARBA" id="ARBA00004651"/>
    </source>
</evidence>
<feature type="site" description="Interaction with the cone snail toxin Con-ikot-ikot" evidence="15">
    <location>
        <position position="369"/>
    </location>
</feature>
<keyword evidence="4" id="KW-1003">Cell membrane</keyword>
<dbReference type="GO" id="GO:0015276">
    <property type="term" value="F:ligand-gated monoatomic ion channel activity"/>
    <property type="evidence" value="ECO:0007669"/>
    <property type="project" value="InterPro"/>
</dbReference>
<gene>
    <name evidence="20" type="ORF">APHIGO_LOCUS363</name>
</gene>
<dbReference type="InterPro" id="IPR001508">
    <property type="entry name" value="Iono_Glu_rcpt_met"/>
</dbReference>
<name>A0A9P0IK01_APHGO</name>
<dbReference type="SUPFAM" id="SSF81324">
    <property type="entry name" value="Voltage-gated potassium channels"/>
    <property type="match status" value="1"/>
</dbReference>
<keyword evidence="10" id="KW-0675">Receptor</keyword>
<dbReference type="Gene3D" id="3.40.190.10">
    <property type="entry name" value="Periplasmic binding protein-like II"/>
    <property type="match status" value="2"/>
</dbReference>
<sequence>MKFTSWENGHTKKATRARTLFNFIFYFLGRVSRDRLKLNCNMNSDMLVLGKRKETEDILNSYEYKNEFHYDIDTKLMTYNEQATILKFSPDGVPNQLGTWTINGGLEMKYDALTVVSGRRFFRVGTAKSIPWTFMEDEWKGYCIDLIEKLSIEMNFKYELVIKDQFGELDPVTNKWNGLIGGLVDGELDIVIAALTMTSEREEVIDFIAPYFEQTGISIVIRKPSRKTSLFKFMTVLKPEVWLSIVAALALTAFMIWILDKYSPYSAQNNKPKYEQFRHFTLVESFWFALTSFTPQGGGETPKAISGRVLVAAYWVFVVLMLATFTANLAAFLTVERMQTPVQSLQQLARQSRINYSVIDGSDAHQFFRNMKMAEDILYNVWKEIALNQTNNRKDFRVWDYPIKEEYGQILAAIERTGTVPNRTVGYQMVLDNEQGEFALIHDSSDIEYEVYNNCNLTEVGEIFAERPYSIAVQQGSLIQEEISRKILDLQKDRFFELLNAKYWNASKTSTCPNSDDSEGITLESLGGVFIATLVGLLIALITLAFEVVYFKHKRAKIAEVSVVNNTIHKDKLLYGHELFMTLGRNSNSDDQTRWANKIKLDSTTGRLNNALFFRRNKFQN</sequence>
<dbReference type="AlphaFoldDB" id="A0A9P0IK01"/>
<feature type="binding site" evidence="14">
    <location>
        <position position="443"/>
    </location>
    <ligand>
        <name>L-glutamate</name>
        <dbReference type="ChEBI" id="CHEBI:29985"/>
    </ligand>
</feature>
<dbReference type="Pfam" id="PF10613">
    <property type="entry name" value="Lig_chan-Glu_bd"/>
    <property type="match status" value="1"/>
</dbReference>
<dbReference type="SMART" id="SM00918">
    <property type="entry name" value="Lig_chan-Glu_bd"/>
    <property type="match status" value="1"/>
</dbReference>
<dbReference type="SMART" id="SM00079">
    <property type="entry name" value="PBPe"/>
    <property type="match status" value="1"/>
</dbReference>
<evidence type="ECO:0000256" key="11">
    <source>
        <dbReference type="ARBA" id="ARBA00023180"/>
    </source>
</evidence>
<dbReference type="Gene3D" id="1.10.287.70">
    <property type="match status" value="1"/>
</dbReference>
<feature type="domain" description="Ionotropic glutamate receptor C-terminal" evidence="18">
    <location>
        <begin position="121"/>
        <end position="506"/>
    </location>
</feature>
<feature type="disulfide bond" evidence="16">
    <location>
        <begin position="455"/>
        <end position="512"/>
    </location>
</feature>
<evidence type="ECO:0000256" key="5">
    <source>
        <dbReference type="ARBA" id="ARBA00022692"/>
    </source>
</evidence>
<keyword evidence="6 17" id="KW-1133">Transmembrane helix</keyword>
<dbReference type="GO" id="GO:0005886">
    <property type="term" value="C:plasma membrane"/>
    <property type="evidence" value="ECO:0007669"/>
    <property type="project" value="UniProtKB-SubCell"/>
</dbReference>
<evidence type="ECO:0000256" key="16">
    <source>
        <dbReference type="PIRSR" id="PIRSR601508-3"/>
    </source>
</evidence>
<reference evidence="20" key="1">
    <citation type="submission" date="2022-02" db="EMBL/GenBank/DDBJ databases">
        <authorList>
            <person name="King R."/>
        </authorList>
    </citation>
    <scope>NUCLEOTIDE SEQUENCE</scope>
</reference>
<keyword evidence="7" id="KW-0175">Coiled coil</keyword>